<organism evidence="1 2">
    <name type="scientific">Alistipes inops</name>
    <dbReference type="NCBI Taxonomy" id="1501391"/>
    <lineage>
        <taxon>Bacteria</taxon>
        <taxon>Pseudomonadati</taxon>
        <taxon>Bacteroidota</taxon>
        <taxon>Bacteroidia</taxon>
        <taxon>Bacteroidales</taxon>
        <taxon>Rikenellaceae</taxon>
        <taxon>Alistipes</taxon>
    </lineage>
</organism>
<dbReference type="Proteomes" id="UP000030889">
    <property type="component" value="Unassembled WGS sequence"/>
</dbReference>
<gene>
    <name evidence="1" type="ORF">LG35_00730</name>
</gene>
<dbReference type="EMBL" id="JRGF01000001">
    <property type="protein sequence ID" value="KHE43017.1"/>
    <property type="molecule type" value="Genomic_DNA"/>
</dbReference>
<reference evidence="1 2" key="1">
    <citation type="submission" date="2014-09" db="EMBL/GenBank/DDBJ databases">
        <title>Alistipes sp. 627, sp. nov., a novel member of the family Rikenellaceae isolated from human faeces.</title>
        <authorList>
            <person name="Shkoporov A.N."/>
            <person name="Chaplin A.V."/>
            <person name="Motuzova O.V."/>
            <person name="Kafarskaia L.I."/>
            <person name="Khokhlova E.V."/>
            <person name="Efimov B.A."/>
        </authorList>
    </citation>
    <scope>NUCLEOTIDE SEQUENCE [LARGE SCALE GENOMIC DNA]</scope>
    <source>
        <strain evidence="1 2">627</strain>
    </source>
</reference>
<evidence type="ECO:0000313" key="1">
    <source>
        <dbReference type="EMBL" id="KHE43017.1"/>
    </source>
</evidence>
<name>A0ABR4YLJ7_9BACT</name>
<evidence type="ECO:0000313" key="2">
    <source>
        <dbReference type="Proteomes" id="UP000030889"/>
    </source>
</evidence>
<comment type="caution">
    <text evidence="1">The sequence shown here is derived from an EMBL/GenBank/DDBJ whole genome shotgun (WGS) entry which is preliminary data.</text>
</comment>
<evidence type="ECO:0008006" key="3">
    <source>
        <dbReference type="Google" id="ProtNLM"/>
    </source>
</evidence>
<sequence length="158" mass="18756">MLMIPTACSKSGHAEPPEPLPRGLSYFYVQNNLDIDLEFSGPHYQEPGTNIVLEGYFRPGTPDLPKRFQVNLYRKILLPAHTKTLVKVFESPDNTEPFNCFYYSDIITFHGICQVYPKGDWDWRHKNIWSYEHWYYTRTGQWTAEYVMTVDHDIWNDW</sequence>
<proteinExistence type="predicted"/>
<keyword evidence="2" id="KW-1185">Reference proteome</keyword>
<protein>
    <recommendedName>
        <fullName evidence="3">Lipoprotein</fullName>
    </recommendedName>
</protein>
<accession>A0ABR4YLJ7</accession>